<dbReference type="Gene3D" id="3.40.190.10">
    <property type="entry name" value="Periplasmic binding protein-like II"/>
    <property type="match status" value="1"/>
</dbReference>
<comment type="similarity">
    <text evidence="1">Belongs to the UPF0065 (bug) family.</text>
</comment>
<evidence type="ECO:0000313" key="2">
    <source>
        <dbReference type="EMBL" id="QOT80400.1"/>
    </source>
</evidence>
<dbReference type="InterPro" id="IPR042100">
    <property type="entry name" value="Bug_dom1"/>
</dbReference>
<gene>
    <name evidence="2" type="ORF">F7R26_023420</name>
</gene>
<reference evidence="2 3" key="1">
    <citation type="submission" date="2020-10" db="EMBL/GenBank/DDBJ databases">
        <title>Complete genome sequence of Cupriavidus basilensis CCUG 49340T.</title>
        <authorList>
            <person name="Salva-Serra F."/>
            <person name="Donoso R.A."/>
            <person name="Cho K.H."/>
            <person name="Yoo J.A."/>
            <person name="Lee K."/>
            <person name="Yoon S.-H."/>
            <person name="Perez-Pantoja D."/>
            <person name="Moore E.R.B."/>
        </authorList>
    </citation>
    <scope>NUCLEOTIDE SEQUENCE [LARGE SCALE GENOMIC DNA]</scope>
    <source>
        <strain evidence="3">CCUG 49340</strain>
    </source>
</reference>
<dbReference type="InterPro" id="IPR005064">
    <property type="entry name" value="BUG"/>
</dbReference>
<name>A0A643FL94_9BURK</name>
<accession>A0A643FL94</accession>
<evidence type="ECO:0000313" key="3">
    <source>
        <dbReference type="Proteomes" id="UP000397656"/>
    </source>
</evidence>
<dbReference type="CDD" id="cd07012">
    <property type="entry name" value="PBP2_Bug_TTT"/>
    <property type="match status" value="1"/>
</dbReference>
<organism evidence="2 3">
    <name type="scientific">Cupriavidus basilensis</name>
    <dbReference type="NCBI Taxonomy" id="68895"/>
    <lineage>
        <taxon>Bacteria</taxon>
        <taxon>Pseudomonadati</taxon>
        <taxon>Pseudomonadota</taxon>
        <taxon>Betaproteobacteria</taxon>
        <taxon>Burkholderiales</taxon>
        <taxon>Burkholderiaceae</taxon>
        <taxon>Cupriavidus</taxon>
    </lineage>
</organism>
<dbReference type="Gene3D" id="3.40.190.150">
    <property type="entry name" value="Bordetella uptake gene, domain 1"/>
    <property type="match status" value="1"/>
</dbReference>
<proteinExistence type="inferred from homology"/>
<dbReference type="PANTHER" id="PTHR42928:SF5">
    <property type="entry name" value="BLR1237 PROTEIN"/>
    <property type="match status" value="1"/>
</dbReference>
<dbReference type="PIRSF" id="PIRSF017082">
    <property type="entry name" value="YflP"/>
    <property type="match status" value="1"/>
</dbReference>
<evidence type="ECO:0000256" key="1">
    <source>
        <dbReference type="ARBA" id="ARBA00006987"/>
    </source>
</evidence>
<dbReference type="Proteomes" id="UP000397656">
    <property type="component" value="Chromosome 2"/>
</dbReference>
<sequence>MAGKISQFLRIATGSVILASSTAFSAQPALPPGAITMVVGWPAGGPSDAVARLVSAQMSKTLGQSIIIDNRAGAGGNIGSDIAARAKPDGSTIMLATATSHGLNSALYSRLNYDPIKDFAPIGLITTSPGVMLVPKDSPYRSVGDLVAKARSQPGQLNYGSGGVGSSQHLAGAVFRKRANVDIAHIPFKGTAPAMTDLMAGRVDFVITTGALPFIRSGKVRPLAVAAHQRLPALPDVPTFDEAGVKGFYTDSWYGLVAPANTPRPALEKLNVALNQALRDPELQKQLSEQGSLPVKPMVVDEFWTFVKKQMPIAAEQVRISGAKAD</sequence>
<dbReference type="EMBL" id="CP062804">
    <property type="protein sequence ID" value="QOT80400.1"/>
    <property type="molecule type" value="Genomic_DNA"/>
</dbReference>
<dbReference type="PANTHER" id="PTHR42928">
    <property type="entry name" value="TRICARBOXYLATE-BINDING PROTEIN"/>
    <property type="match status" value="1"/>
</dbReference>
<dbReference type="SUPFAM" id="SSF53850">
    <property type="entry name" value="Periplasmic binding protein-like II"/>
    <property type="match status" value="1"/>
</dbReference>
<dbReference type="AlphaFoldDB" id="A0A643FL94"/>
<protein>
    <submittedName>
        <fullName evidence="2">Tripartite tricarboxylate transporter substrate binding protein</fullName>
    </submittedName>
</protein>
<dbReference type="Pfam" id="PF03401">
    <property type="entry name" value="TctC"/>
    <property type="match status" value="1"/>
</dbReference>